<protein>
    <submittedName>
        <fullName evidence="2">Uncharacterized protein</fullName>
    </submittedName>
</protein>
<keyword evidence="1" id="KW-0812">Transmembrane</keyword>
<dbReference type="EMBL" id="AUPL01005269">
    <property type="protein sequence ID" value="ESL07048.1"/>
    <property type="molecule type" value="Genomic_DNA"/>
</dbReference>
<gene>
    <name evidence="2" type="ORF">TRSC58_05269</name>
</gene>
<dbReference type="OrthoDB" id="245675at2759"/>
<dbReference type="CDD" id="cd23680">
    <property type="entry name" value="RESC16"/>
    <property type="match status" value="1"/>
</dbReference>
<accession>A0A061IV89</accession>
<evidence type="ECO:0000256" key="1">
    <source>
        <dbReference type="SAM" id="Phobius"/>
    </source>
</evidence>
<dbReference type="AlphaFoldDB" id="A0A061IV89"/>
<keyword evidence="1" id="KW-1133">Transmembrane helix</keyword>
<keyword evidence="3" id="KW-1185">Reference proteome</keyword>
<dbReference type="Proteomes" id="UP000031737">
    <property type="component" value="Unassembled WGS sequence"/>
</dbReference>
<proteinExistence type="predicted"/>
<feature type="transmembrane region" description="Helical" evidence="1">
    <location>
        <begin position="15"/>
        <end position="36"/>
    </location>
</feature>
<reference evidence="2 3" key="1">
    <citation type="submission" date="2013-07" db="EMBL/GenBank/DDBJ databases">
        <authorList>
            <person name="Stoco P.H."/>
            <person name="Wagner G."/>
            <person name="Gerber A."/>
            <person name="Zaha A."/>
            <person name="Thompson C."/>
            <person name="Bartholomeu D.C."/>
            <person name="Luckemeyer D.D."/>
            <person name="Bahia D."/>
            <person name="Loreto E."/>
            <person name="Prestes E.B."/>
            <person name="Lima F.M."/>
            <person name="Rodrigues-Luiz G."/>
            <person name="Vallejo G.A."/>
            <person name="Filho J.F."/>
            <person name="Monteiro K.M."/>
            <person name="Tyler K.M."/>
            <person name="de Almeida L.G."/>
            <person name="Ortiz M.F."/>
            <person name="Siervo M.A."/>
            <person name="de Moraes M.H."/>
            <person name="Cunha O.L."/>
            <person name="Mendonca-Neto R."/>
            <person name="Silva R."/>
            <person name="Teixeira S.M."/>
            <person name="Murta S.M."/>
            <person name="Sincero T.C."/>
            <person name="Mendes T.A."/>
            <person name="Urmenyi T.P."/>
            <person name="Silva V.G."/>
            <person name="da Rocha W.D."/>
            <person name="Andersson B."/>
            <person name="Romanha A.J."/>
            <person name="Steindel M."/>
            <person name="de Vasconcelos A.T."/>
            <person name="Grisard E.C."/>
        </authorList>
    </citation>
    <scope>NUCLEOTIDE SEQUENCE [LARGE SCALE GENOMIC DNA]</scope>
    <source>
        <strain evidence="2 3">SC58</strain>
    </source>
</reference>
<comment type="caution">
    <text evidence="2">The sequence shown here is derived from an EMBL/GenBank/DDBJ whole genome shotgun (WGS) entry which is preliminary data.</text>
</comment>
<organism evidence="2 3">
    <name type="scientific">Trypanosoma rangeli SC58</name>
    <dbReference type="NCBI Taxonomy" id="429131"/>
    <lineage>
        <taxon>Eukaryota</taxon>
        <taxon>Discoba</taxon>
        <taxon>Euglenozoa</taxon>
        <taxon>Kinetoplastea</taxon>
        <taxon>Metakinetoplastina</taxon>
        <taxon>Trypanosomatida</taxon>
        <taxon>Trypanosomatidae</taxon>
        <taxon>Trypanosoma</taxon>
        <taxon>Herpetosoma</taxon>
    </lineage>
</organism>
<name>A0A061IV89_TRYRA</name>
<evidence type="ECO:0000313" key="2">
    <source>
        <dbReference type="EMBL" id="ESL07048.1"/>
    </source>
</evidence>
<evidence type="ECO:0000313" key="3">
    <source>
        <dbReference type="Proteomes" id="UP000031737"/>
    </source>
</evidence>
<sequence>MRFPFFIPVEHPTLASLHFVAVCCVCVVVVLYLYLLCAQEELAMRRCLTVRLTFQRLLCGDSSPLNDAAAAQKAAQAFRTRYPLAPLPVPIGAALSRSYLLQGELGRAVAMLASHPSARALAEATRQLLAHDCSVDADALLQFVDAVRPVSSVISCDFLSVFAGRLARAGKAQEVKQRLLRDVREAPHLAGTLLRSLTELSDPANLEDRHDVAEAMNIALVQSFVSPRDYGPVLLLLSRGGEHRKVLAFWSWMRHSSARWDQTAASAVIISASLSRKMNAAIAVIQSLAEANEDPTIEAQKHFIQHLASRFPPLSRYADQLVTHWHTDAQLWTTEARVVGVELLFAYYHAKDYEPLRDWLIRAATNAATEEAKQAILRVKGIPYIMRHFASSIAEEPWLEDFYTAGMHMEDLGEYPQLLGLLSSLARHTKTEEELMDAIRGLKMSVEAFDEMATFVADDIFFRNAEDTLQFIHNMAEALSQQVPTNVRSWLQLLGQR</sequence>
<keyword evidence="1" id="KW-0472">Membrane</keyword>
<dbReference type="VEuPathDB" id="TriTrypDB:TRSC58_05269"/>